<feature type="domain" description="Sodium/calcium exchanger membrane region" evidence="6">
    <location>
        <begin position="179"/>
        <end position="320"/>
    </location>
</feature>
<keyword evidence="3 5" id="KW-1133">Transmembrane helix</keyword>
<dbReference type="Pfam" id="PF01699">
    <property type="entry name" value="Na_Ca_ex"/>
    <property type="match status" value="2"/>
</dbReference>
<protein>
    <submittedName>
        <fullName evidence="7">Na+/Ca+ antiporter, CaCA family</fullName>
    </submittedName>
</protein>
<feature type="transmembrane region" description="Helical" evidence="5">
    <location>
        <begin position="103"/>
        <end position="120"/>
    </location>
</feature>
<dbReference type="PANTHER" id="PTHR10846:SF8">
    <property type="entry name" value="INNER MEMBRANE PROTEIN YRBG"/>
    <property type="match status" value="1"/>
</dbReference>
<dbReference type="NCBIfam" id="TIGR00367">
    <property type="entry name" value="calcium/sodium antiporter"/>
    <property type="match status" value="1"/>
</dbReference>
<feature type="domain" description="Sodium/calcium exchanger membrane region" evidence="6">
    <location>
        <begin position="5"/>
        <end position="144"/>
    </location>
</feature>
<dbReference type="InterPro" id="IPR004837">
    <property type="entry name" value="NaCa_Exmemb"/>
</dbReference>
<feature type="transmembrane region" description="Helical" evidence="5">
    <location>
        <begin position="175"/>
        <end position="196"/>
    </location>
</feature>
<evidence type="ECO:0000256" key="3">
    <source>
        <dbReference type="ARBA" id="ARBA00022989"/>
    </source>
</evidence>
<dbReference type="GO" id="GO:0008273">
    <property type="term" value="F:calcium, potassium:sodium antiporter activity"/>
    <property type="evidence" value="ECO:0007669"/>
    <property type="project" value="TreeGrafter"/>
</dbReference>
<dbReference type="InterPro" id="IPR004481">
    <property type="entry name" value="K/Na/Ca-exchanger"/>
</dbReference>
<evidence type="ECO:0000259" key="6">
    <source>
        <dbReference type="Pfam" id="PF01699"/>
    </source>
</evidence>
<dbReference type="GO" id="GO:0005886">
    <property type="term" value="C:plasma membrane"/>
    <property type="evidence" value="ECO:0007669"/>
    <property type="project" value="TreeGrafter"/>
</dbReference>
<organism evidence="7">
    <name type="scientific">Uncultured Desulfatiglans sp</name>
    <dbReference type="NCBI Taxonomy" id="1748965"/>
    <lineage>
        <taxon>Bacteria</taxon>
        <taxon>Pseudomonadati</taxon>
        <taxon>Thermodesulfobacteriota</taxon>
        <taxon>Desulfobacteria</taxon>
        <taxon>Desulfatiglandales</taxon>
        <taxon>Desulfatiglandaceae</taxon>
        <taxon>Desulfatiglans</taxon>
        <taxon>environmental samples</taxon>
    </lineage>
</organism>
<evidence type="ECO:0000256" key="2">
    <source>
        <dbReference type="ARBA" id="ARBA00022692"/>
    </source>
</evidence>
<keyword evidence="4 5" id="KW-0472">Membrane</keyword>
<evidence type="ECO:0000256" key="5">
    <source>
        <dbReference type="SAM" id="Phobius"/>
    </source>
</evidence>
<dbReference type="EMBL" id="UPXX01000027">
    <property type="protein sequence ID" value="VBB44156.1"/>
    <property type="molecule type" value="Genomic_DNA"/>
</dbReference>
<proteinExistence type="predicted"/>
<feature type="transmembrane region" description="Helical" evidence="5">
    <location>
        <begin position="211"/>
        <end position="235"/>
    </location>
</feature>
<reference evidence="7" key="1">
    <citation type="submission" date="2018-07" db="EMBL/GenBank/DDBJ databases">
        <authorList>
            <consortium name="Genoscope - CEA"/>
            <person name="William W."/>
        </authorList>
    </citation>
    <scope>NUCLEOTIDE SEQUENCE</scope>
    <source>
        <strain evidence="7">IK1</strain>
    </source>
</reference>
<feature type="transmembrane region" description="Helical" evidence="5">
    <location>
        <begin position="303"/>
        <end position="322"/>
    </location>
</feature>
<sequence length="359" mass="37932">MLLQLLLLTIGFGCLVLGAEILVRGSSRLASAWGVSPLVIGLTVVAFGTSSPEAAVSVWASIGGQSGIAMGNVIGSNIFNILVVLGMSAVVCPLVVAQQVVRLDVPLMIGASLLLYILLLDGALGRWDGALLFTILVLYTVWAIRKSRRETKEVEAAYRKEFEPPPSAEGPSRPVVNGLLVAGGLGLLLAGSHLLVQSAVFITRVLGVSELVIGLTIVAAGTSLPELATSVIAAFRKERDIAVGNVVGSNLFNILGVLGMSALAASTPLSVAEASLKLDLPVMILAAVACLPVFFTGHRINRWEGFFFLIYYGVYILYLILVIRDRGGLLTLEWVVGVFVLPVTAVTLAVSVYRQVRGR</sequence>
<dbReference type="GO" id="GO:0006874">
    <property type="term" value="P:intracellular calcium ion homeostasis"/>
    <property type="evidence" value="ECO:0007669"/>
    <property type="project" value="TreeGrafter"/>
</dbReference>
<comment type="subcellular location">
    <subcellularLocation>
        <location evidence="1">Membrane</location>
        <topology evidence="1">Multi-pass membrane protein</topology>
    </subcellularLocation>
</comment>
<feature type="transmembrane region" description="Helical" evidence="5">
    <location>
        <begin position="334"/>
        <end position="353"/>
    </location>
</feature>
<dbReference type="PANTHER" id="PTHR10846">
    <property type="entry name" value="SODIUM/POTASSIUM/CALCIUM EXCHANGER"/>
    <property type="match status" value="1"/>
</dbReference>
<evidence type="ECO:0000256" key="4">
    <source>
        <dbReference type="ARBA" id="ARBA00023136"/>
    </source>
</evidence>
<feature type="transmembrane region" description="Helical" evidence="5">
    <location>
        <begin position="126"/>
        <end position="144"/>
    </location>
</feature>
<feature type="transmembrane region" description="Helical" evidence="5">
    <location>
        <begin position="247"/>
        <end position="266"/>
    </location>
</feature>
<accession>A0A653A7V9</accession>
<dbReference type="Gene3D" id="1.20.1420.30">
    <property type="entry name" value="NCX, central ion-binding region"/>
    <property type="match status" value="2"/>
</dbReference>
<dbReference type="AlphaFoldDB" id="A0A653A7V9"/>
<evidence type="ECO:0000313" key="7">
    <source>
        <dbReference type="EMBL" id="VBB44156.1"/>
    </source>
</evidence>
<name>A0A653A7V9_UNCDX</name>
<gene>
    <name evidence="7" type="ORF">TRIP_B330328</name>
</gene>
<dbReference type="GO" id="GO:0005262">
    <property type="term" value="F:calcium channel activity"/>
    <property type="evidence" value="ECO:0007669"/>
    <property type="project" value="TreeGrafter"/>
</dbReference>
<feature type="transmembrane region" description="Helical" evidence="5">
    <location>
        <begin position="78"/>
        <end position="96"/>
    </location>
</feature>
<dbReference type="InterPro" id="IPR044880">
    <property type="entry name" value="NCX_ion-bd_dom_sf"/>
</dbReference>
<feature type="transmembrane region" description="Helical" evidence="5">
    <location>
        <begin position="278"/>
        <end position="296"/>
    </location>
</feature>
<evidence type="ECO:0000256" key="1">
    <source>
        <dbReference type="ARBA" id="ARBA00004141"/>
    </source>
</evidence>
<keyword evidence="2 5" id="KW-0812">Transmembrane</keyword>
<feature type="transmembrane region" description="Helical" evidence="5">
    <location>
        <begin position="28"/>
        <end position="47"/>
    </location>
</feature>